<name>A0A6G9ZDU2_9NOCA</name>
<dbReference type="AlphaFoldDB" id="A0A6G9ZDU2"/>
<feature type="chain" id="PRO_5038744018" evidence="1">
    <location>
        <begin position="24"/>
        <end position="130"/>
    </location>
</feature>
<gene>
    <name evidence="2" type="ORF">F6W96_40460</name>
</gene>
<sequence>MRLRTITATAAGVCLLGIGAATAGSAAAVIPITPAPEHGVFGGLAFTPAEAGALANSPLTAVLGNNIVSSLVTVHPAPSSPLNSADHRVHATLQQVFQNAASRDTGHLAVALVYPPTSGGRPILIAGYDH</sequence>
<evidence type="ECO:0000313" key="3">
    <source>
        <dbReference type="Proteomes" id="UP000500953"/>
    </source>
</evidence>
<dbReference type="EMBL" id="CP046173">
    <property type="protein sequence ID" value="QIS23614.1"/>
    <property type="molecule type" value="Genomic_DNA"/>
</dbReference>
<keyword evidence="1" id="KW-0732">Signal</keyword>
<evidence type="ECO:0000313" key="2">
    <source>
        <dbReference type="EMBL" id="QIS23614.1"/>
    </source>
</evidence>
<dbReference type="Proteomes" id="UP000500953">
    <property type="component" value="Chromosome"/>
</dbReference>
<accession>A0A6G9ZDU2</accession>
<evidence type="ECO:0000256" key="1">
    <source>
        <dbReference type="SAM" id="SignalP"/>
    </source>
</evidence>
<reference evidence="2 3" key="1">
    <citation type="journal article" date="2019" name="ACS Chem. Biol.">
        <title>Identification and Mobilization of a Cryptic Antibiotic Biosynthesis Gene Locus from a Human-Pathogenic Nocardia Isolate.</title>
        <authorList>
            <person name="Herisse M."/>
            <person name="Ishida K."/>
            <person name="Porter J.L."/>
            <person name="Howden B."/>
            <person name="Hertweck C."/>
            <person name="Stinear T.P."/>
            <person name="Pidot S.J."/>
        </authorList>
    </citation>
    <scope>NUCLEOTIDE SEQUENCE [LARGE SCALE GENOMIC DNA]</scope>
    <source>
        <strain evidence="2 3">AUSMDU00012715</strain>
    </source>
</reference>
<feature type="signal peptide" evidence="1">
    <location>
        <begin position="1"/>
        <end position="23"/>
    </location>
</feature>
<organism evidence="2 3">
    <name type="scientific">Nocardia terpenica</name>
    <dbReference type="NCBI Taxonomy" id="455432"/>
    <lineage>
        <taxon>Bacteria</taxon>
        <taxon>Bacillati</taxon>
        <taxon>Actinomycetota</taxon>
        <taxon>Actinomycetes</taxon>
        <taxon>Mycobacteriales</taxon>
        <taxon>Nocardiaceae</taxon>
        <taxon>Nocardia</taxon>
    </lineage>
</organism>
<proteinExistence type="predicted"/>
<dbReference type="RefSeq" id="WP_167490936.1">
    <property type="nucleotide sequence ID" value="NZ_CP046173.1"/>
</dbReference>
<protein>
    <submittedName>
        <fullName evidence="2">Uncharacterized protein</fullName>
    </submittedName>
</protein>